<feature type="chain" id="PRO_5027099383" description="Lipoprotein" evidence="1">
    <location>
        <begin position="25"/>
        <end position="213"/>
    </location>
</feature>
<accession>A0A6M4IKZ8</accession>
<reference evidence="2 3" key="1">
    <citation type="submission" date="2020-05" db="EMBL/GenBank/DDBJ databases">
        <title>Complete genome sequence of Gemmatimonas greenlandica TET16.</title>
        <authorList>
            <person name="Zeng Y."/>
        </authorList>
    </citation>
    <scope>NUCLEOTIDE SEQUENCE [LARGE SCALE GENOMIC DNA]</scope>
    <source>
        <strain evidence="2 3">TET16</strain>
    </source>
</reference>
<sequence length="213" mass="22349">MNASFNHRLRVAAASMALTLSAVAGCRPSAPSSPSETAAQFYTLLDGLGVDGVPDSLALDAVQPYLDSTLVGLLVEARHARDDASRRAPGEKPPFVEGDMFGSLFEGNTSFGIRRLAKRGDTTFAVMAFTNAMQPPTVKWTDTLVIVPRANAKPKSPQFVIADLRYGAGWDFGNRGSLLQSLRAALSPDSASAIVPTATPAACATPPCGTSPR</sequence>
<proteinExistence type="predicted"/>
<evidence type="ECO:0000256" key="1">
    <source>
        <dbReference type="SAM" id="SignalP"/>
    </source>
</evidence>
<gene>
    <name evidence="2" type="ORF">HKW67_02950</name>
</gene>
<organism evidence="2 3">
    <name type="scientific">Gemmatimonas groenlandica</name>
    <dbReference type="NCBI Taxonomy" id="2732249"/>
    <lineage>
        <taxon>Bacteria</taxon>
        <taxon>Pseudomonadati</taxon>
        <taxon>Gemmatimonadota</taxon>
        <taxon>Gemmatimonadia</taxon>
        <taxon>Gemmatimonadales</taxon>
        <taxon>Gemmatimonadaceae</taxon>
        <taxon>Gemmatimonas</taxon>
    </lineage>
</organism>
<dbReference type="KEGG" id="ggr:HKW67_02950"/>
<protein>
    <recommendedName>
        <fullName evidence="4">Lipoprotein</fullName>
    </recommendedName>
</protein>
<dbReference type="RefSeq" id="WP_171223975.1">
    <property type="nucleotide sequence ID" value="NZ_CP053085.1"/>
</dbReference>
<dbReference type="AlphaFoldDB" id="A0A6M4IKZ8"/>
<feature type="signal peptide" evidence="1">
    <location>
        <begin position="1"/>
        <end position="24"/>
    </location>
</feature>
<evidence type="ECO:0000313" key="3">
    <source>
        <dbReference type="Proteomes" id="UP000500938"/>
    </source>
</evidence>
<dbReference type="EMBL" id="CP053085">
    <property type="protein sequence ID" value="QJR34548.1"/>
    <property type="molecule type" value="Genomic_DNA"/>
</dbReference>
<name>A0A6M4IKZ8_9BACT</name>
<dbReference type="Proteomes" id="UP000500938">
    <property type="component" value="Chromosome"/>
</dbReference>
<keyword evidence="1" id="KW-0732">Signal</keyword>
<evidence type="ECO:0000313" key="2">
    <source>
        <dbReference type="EMBL" id="QJR34548.1"/>
    </source>
</evidence>
<keyword evidence="3" id="KW-1185">Reference proteome</keyword>
<evidence type="ECO:0008006" key="4">
    <source>
        <dbReference type="Google" id="ProtNLM"/>
    </source>
</evidence>